<name>A0A1M5ATB0_9SPHI</name>
<keyword evidence="1" id="KW-1133">Transmembrane helix</keyword>
<sequence length="106" mass="12572">MENETNQKDRHFAEDHIYQGNRREPYIKAISYFVFGLFFITVGIVNFLKLKNWEQTGGTYEMNQATELMYKIGGKWFILAFMVVLGLVIGRKGFVLWKRIKTQERI</sequence>
<dbReference type="STRING" id="288992.SAMN04488522_102879"/>
<keyword evidence="1" id="KW-0812">Transmembrane</keyword>
<evidence type="ECO:0000313" key="2">
    <source>
        <dbReference type="EMBL" id="SHF33460.1"/>
    </source>
</evidence>
<keyword evidence="3" id="KW-1185">Reference proteome</keyword>
<evidence type="ECO:0000256" key="1">
    <source>
        <dbReference type="SAM" id="Phobius"/>
    </source>
</evidence>
<organism evidence="2 3">
    <name type="scientific">Pedobacter caeni</name>
    <dbReference type="NCBI Taxonomy" id="288992"/>
    <lineage>
        <taxon>Bacteria</taxon>
        <taxon>Pseudomonadati</taxon>
        <taxon>Bacteroidota</taxon>
        <taxon>Sphingobacteriia</taxon>
        <taxon>Sphingobacteriales</taxon>
        <taxon>Sphingobacteriaceae</taxon>
        <taxon>Pedobacter</taxon>
    </lineage>
</organism>
<gene>
    <name evidence="2" type="ORF">SAMN04488522_102879</name>
</gene>
<dbReference type="Proteomes" id="UP000184287">
    <property type="component" value="Unassembled WGS sequence"/>
</dbReference>
<dbReference type="RefSeq" id="WP_073231032.1">
    <property type="nucleotide sequence ID" value="NZ_FQUQ01000002.1"/>
</dbReference>
<reference evidence="3" key="1">
    <citation type="submission" date="2016-11" db="EMBL/GenBank/DDBJ databases">
        <authorList>
            <person name="Varghese N."/>
            <person name="Submissions S."/>
        </authorList>
    </citation>
    <scope>NUCLEOTIDE SEQUENCE [LARGE SCALE GENOMIC DNA]</scope>
    <source>
        <strain evidence="3">DSM 16990</strain>
    </source>
</reference>
<dbReference type="EMBL" id="FQUQ01000002">
    <property type="protein sequence ID" value="SHF33460.1"/>
    <property type="molecule type" value="Genomic_DNA"/>
</dbReference>
<dbReference type="AlphaFoldDB" id="A0A1M5ATB0"/>
<evidence type="ECO:0000313" key="3">
    <source>
        <dbReference type="Proteomes" id="UP000184287"/>
    </source>
</evidence>
<protein>
    <submittedName>
        <fullName evidence="2">Uncharacterized protein</fullName>
    </submittedName>
</protein>
<keyword evidence="1" id="KW-0472">Membrane</keyword>
<feature type="transmembrane region" description="Helical" evidence="1">
    <location>
        <begin position="68"/>
        <end position="89"/>
    </location>
</feature>
<feature type="transmembrane region" description="Helical" evidence="1">
    <location>
        <begin position="29"/>
        <end position="48"/>
    </location>
</feature>
<accession>A0A1M5ATB0</accession>
<dbReference type="OrthoDB" id="769320at2"/>
<proteinExistence type="predicted"/>